<evidence type="ECO:0008006" key="4">
    <source>
        <dbReference type="Google" id="ProtNLM"/>
    </source>
</evidence>
<dbReference type="AlphaFoldDB" id="A0A010RPJ2"/>
<dbReference type="HOGENOM" id="CLU_038838_0_0_1"/>
<keyword evidence="3" id="KW-1185">Reference proteome</keyword>
<dbReference type="KEGG" id="cfj:CFIO01_10623"/>
<evidence type="ECO:0000313" key="2">
    <source>
        <dbReference type="EMBL" id="EXF74098.1"/>
    </source>
</evidence>
<feature type="compositionally biased region" description="Basic residues" evidence="1">
    <location>
        <begin position="504"/>
        <end position="519"/>
    </location>
</feature>
<accession>A0A010RPJ2</accession>
<feature type="region of interest" description="Disordered" evidence="1">
    <location>
        <begin position="444"/>
        <end position="519"/>
    </location>
</feature>
<comment type="caution">
    <text evidence="2">The sequence shown here is derived from an EMBL/GenBank/DDBJ whole genome shotgun (WGS) entry which is preliminary data.</text>
</comment>
<reference evidence="2 3" key="1">
    <citation type="submission" date="2014-02" db="EMBL/GenBank/DDBJ databases">
        <title>The genome sequence of Colletotrichum fioriniae PJ7.</title>
        <authorList>
            <person name="Baroncelli R."/>
            <person name="Thon M.R."/>
        </authorList>
    </citation>
    <scope>NUCLEOTIDE SEQUENCE [LARGE SCALE GENOMIC DNA]</scope>
    <source>
        <strain evidence="2 3">PJ7</strain>
    </source>
</reference>
<evidence type="ECO:0000256" key="1">
    <source>
        <dbReference type="SAM" id="MobiDB-lite"/>
    </source>
</evidence>
<evidence type="ECO:0000313" key="3">
    <source>
        <dbReference type="Proteomes" id="UP000020467"/>
    </source>
</evidence>
<dbReference type="OrthoDB" id="4267316at2759"/>
<feature type="compositionally biased region" description="Polar residues" evidence="1">
    <location>
        <begin position="462"/>
        <end position="481"/>
    </location>
</feature>
<dbReference type="Proteomes" id="UP000020467">
    <property type="component" value="Unassembled WGS sequence"/>
</dbReference>
<dbReference type="eggNOG" id="ENOG502T46Q">
    <property type="taxonomic scope" value="Eukaryota"/>
</dbReference>
<protein>
    <recommendedName>
        <fullName evidence="4">Protein kinase domain-containing protein</fullName>
    </recommendedName>
</protein>
<gene>
    <name evidence="2" type="ORF">CFIO01_10623</name>
</gene>
<sequence>MSRMYADSDYYCSGSILTLTKYRPVQPHGTSQYPPNPPPGPELRHFDPHRYFPKDEQLQLEVLECLSENPGPQVFRCKIIALPSPEYTNNDTDVKLPIPQTQVVAKVFDQKLWPEYNGTPISNIELADGALSRESCIYQHLYRKNLTGPPHLTAQYYGTWAVRFAVGKTPEGRDQYKTVALILMEYIDGYSIEDLCNRDEYGNLIPDDELPLEFHQSDTGRPVLLDINHDTRMEVLKQLIDGNVRHMHTGVMDGDYEPRHVYITMREGTRDLDKPRTVLFDLSRARLWSTTKNAKHAPDGIHCFELVPHPIHPYEVASAPALGDFAGWFPQEWFDEAVDGDASKGSFRNWLIEAFGPLQEGPNYSTCQTVERAMAKRDREDALSKMKAAIIERGFPVSSYPPLYHAAATLEIPQSFRSLNISHEPYPAHVSDASLRESSRNFDAPFRVDIPPTDLQPEAGASATTTNSWDQDGSAGEASNSHAHHDQPVLEGDQAPDTHEKPKPNNKSKRKNKKKGRRG</sequence>
<proteinExistence type="predicted"/>
<organism evidence="2 3">
    <name type="scientific">Colletotrichum fioriniae PJ7</name>
    <dbReference type="NCBI Taxonomy" id="1445577"/>
    <lineage>
        <taxon>Eukaryota</taxon>
        <taxon>Fungi</taxon>
        <taxon>Dikarya</taxon>
        <taxon>Ascomycota</taxon>
        <taxon>Pezizomycotina</taxon>
        <taxon>Sordariomycetes</taxon>
        <taxon>Hypocreomycetidae</taxon>
        <taxon>Glomerellales</taxon>
        <taxon>Glomerellaceae</taxon>
        <taxon>Colletotrichum</taxon>
        <taxon>Colletotrichum acutatum species complex</taxon>
    </lineage>
</organism>
<name>A0A010RPJ2_9PEZI</name>
<dbReference type="EMBL" id="JARH01001019">
    <property type="protein sequence ID" value="EXF74098.1"/>
    <property type="molecule type" value="Genomic_DNA"/>
</dbReference>